<proteinExistence type="predicted"/>
<dbReference type="WBParaSite" id="PS1159_v2.g21818.t2">
    <property type="protein sequence ID" value="PS1159_v2.g21818.t2"/>
    <property type="gene ID" value="PS1159_v2.g21818"/>
</dbReference>
<reference evidence="2" key="1">
    <citation type="submission" date="2022-11" db="UniProtKB">
        <authorList>
            <consortium name="WormBaseParasite"/>
        </authorList>
    </citation>
    <scope>IDENTIFICATION</scope>
</reference>
<name>A0AC35FX00_9BILA</name>
<sequence>MIGVPYLVQLLKSIKKSSLDDFIDRLQYYTSLLLIFFAIIVSVRSFTAPIECEMPREFPDDWMDYVKEYCYISSTYTVSSLHDNGEGETRMIQGYYQWVAFILAIKALLLYTPNVAWKIFLDTQIIDIRHVVEKAKSLRYVMGEEHQKGLEDITNYLRERLQHQKTKDGVSIAGFGMKSALAHTIAKMFTVMIILFEISFINKNFGPEPDKFWGFTMLRVGLTNSSWVDTGMFPRLSLSLSHTYMLRVGLTNSSWVDTGMFPRLSFCEFKQPILGGNNPVRIVQCALPQNLVNEKIFIFVWFLLTTVLILSIIDIFYVALTLFSQSRRFKTAKYYFQPGMKDSEDVFVLDKLKKQKMIGFACDMFGPDGMYLLDCIKRNGGSLIATEIATEVIEQFYEEAKSTLSKKEPIDDQQLYSESSKKEAYDSEPTAPPDDF</sequence>
<evidence type="ECO:0000313" key="2">
    <source>
        <dbReference type="WBParaSite" id="PS1159_v2.g21818.t2"/>
    </source>
</evidence>
<accession>A0AC35FX00</accession>
<evidence type="ECO:0000313" key="1">
    <source>
        <dbReference type="Proteomes" id="UP000887580"/>
    </source>
</evidence>
<protein>
    <submittedName>
        <fullName evidence="2">Innexin</fullName>
    </submittedName>
</protein>
<organism evidence="1 2">
    <name type="scientific">Panagrolaimus sp. PS1159</name>
    <dbReference type="NCBI Taxonomy" id="55785"/>
    <lineage>
        <taxon>Eukaryota</taxon>
        <taxon>Metazoa</taxon>
        <taxon>Ecdysozoa</taxon>
        <taxon>Nematoda</taxon>
        <taxon>Chromadorea</taxon>
        <taxon>Rhabditida</taxon>
        <taxon>Tylenchina</taxon>
        <taxon>Panagrolaimomorpha</taxon>
        <taxon>Panagrolaimoidea</taxon>
        <taxon>Panagrolaimidae</taxon>
        <taxon>Panagrolaimus</taxon>
    </lineage>
</organism>
<dbReference type="Proteomes" id="UP000887580">
    <property type="component" value="Unplaced"/>
</dbReference>